<accession>A0A397S3N6</accession>
<dbReference type="AlphaFoldDB" id="A0A397S3N6"/>
<name>A0A397S3N6_9GLOM</name>
<gene>
    <name evidence="1" type="ORF">C1645_746207</name>
</gene>
<evidence type="ECO:0000313" key="1">
    <source>
        <dbReference type="EMBL" id="RIA78975.1"/>
    </source>
</evidence>
<comment type="caution">
    <text evidence="1">The sequence shown here is derived from an EMBL/GenBank/DDBJ whole genome shotgun (WGS) entry which is preliminary data.</text>
</comment>
<dbReference type="Proteomes" id="UP000265703">
    <property type="component" value="Unassembled WGS sequence"/>
</dbReference>
<reference evidence="1 2" key="1">
    <citation type="submission" date="2018-06" db="EMBL/GenBank/DDBJ databases">
        <title>Comparative genomics reveals the genomic features of Rhizophagus irregularis, R. cerebriforme, R. diaphanum and Gigaspora rosea, and their symbiotic lifestyle signature.</title>
        <authorList>
            <person name="Morin E."/>
            <person name="San Clemente H."/>
            <person name="Chen E.C.H."/>
            <person name="De La Providencia I."/>
            <person name="Hainaut M."/>
            <person name="Kuo A."/>
            <person name="Kohler A."/>
            <person name="Murat C."/>
            <person name="Tang N."/>
            <person name="Roy S."/>
            <person name="Loubradou J."/>
            <person name="Henrissat B."/>
            <person name="Grigoriev I.V."/>
            <person name="Corradi N."/>
            <person name="Roux C."/>
            <person name="Martin F.M."/>
        </authorList>
    </citation>
    <scope>NUCLEOTIDE SEQUENCE [LARGE SCALE GENOMIC DNA]</scope>
    <source>
        <strain evidence="1 2">DAOM 227022</strain>
    </source>
</reference>
<feature type="non-terminal residue" evidence="1">
    <location>
        <position position="1"/>
    </location>
</feature>
<keyword evidence="2" id="KW-1185">Reference proteome</keyword>
<protein>
    <submittedName>
        <fullName evidence="1">Uncharacterized protein</fullName>
    </submittedName>
</protein>
<sequence>VYILTHYIISKAFHSKIYNFNIPDNIDDFNKQNNQNSSASKAIQIFKDNSERLLKVFKKLQTSSMSSILVDIQNNYKMEIKKDDNNVDEDEVYNNPNLHTEEQDQLEIPDIFNC</sequence>
<dbReference type="EMBL" id="QKYT01001738">
    <property type="protein sequence ID" value="RIA78975.1"/>
    <property type="molecule type" value="Genomic_DNA"/>
</dbReference>
<proteinExistence type="predicted"/>
<evidence type="ECO:0000313" key="2">
    <source>
        <dbReference type="Proteomes" id="UP000265703"/>
    </source>
</evidence>
<organism evidence="1 2">
    <name type="scientific">Glomus cerebriforme</name>
    <dbReference type="NCBI Taxonomy" id="658196"/>
    <lineage>
        <taxon>Eukaryota</taxon>
        <taxon>Fungi</taxon>
        <taxon>Fungi incertae sedis</taxon>
        <taxon>Mucoromycota</taxon>
        <taxon>Glomeromycotina</taxon>
        <taxon>Glomeromycetes</taxon>
        <taxon>Glomerales</taxon>
        <taxon>Glomeraceae</taxon>
        <taxon>Glomus</taxon>
    </lineage>
</organism>